<dbReference type="SMART" id="SM00530">
    <property type="entry name" value="HTH_XRE"/>
    <property type="match status" value="1"/>
</dbReference>
<proteinExistence type="predicted"/>
<dbReference type="GeneID" id="55003869"/>
<dbReference type="RefSeq" id="YP_009812797.1">
    <property type="nucleotide sequence ID" value="NC_048070.1"/>
</dbReference>
<dbReference type="GO" id="GO:0003677">
    <property type="term" value="F:DNA binding"/>
    <property type="evidence" value="ECO:0007669"/>
    <property type="project" value="InterPro"/>
</dbReference>
<evidence type="ECO:0000313" key="2">
    <source>
        <dbReference type="EMBL" id="AYB69457.1"/>
    </source>
</evidence>
<evidence type="ECO:0000259" key="1">
    <source>
        <dbReference type="PROSITE" id="PS50943"/>
    </source>
</evidence>
<dbReference type="Pfam" id="PF01381">
    <property type="entry name" value="HTH_3"/>
    <property type="match status" value="1"/>
</dbReference>
<feature type="domain" description="HTH cro/C1-type" evidence="1">
    <location>
        <begin position="63"/>
        <end position="93"/>
    </location>
</feature>
<organism evidence="2 3">
    <name type="scientific">Corynebacterium phage Juicebox</name>
    <dbReference type="NCBI Taxonomy" id="2301600"/>
    <lineage>
        <taxon>Viruses</taxon>
        <taxon>Duplodnaviria</taxon>
        <taxon>Heunggongvirae</taxon>
        <taxon>Uroviricota</taxon>
        <taxon>Caudoviricetes</taxon>
        <taxon>Juiceboxvirus</taxon>
        <taxon>Juiceboxvirus juicebox</taxon>
    </lineage>
</organism>
<accession>A0A385UJR5</accession>
<dbReference type="KEGG" id="vg:55003869"/>
<dbReference type="Proteomes" id="UP000281572">
    <property type="component" value="Segment"/>
</dbReference>
<name>A0A385UJR5_9CAUD</name>
<reference evidence="3" key="1">
    <citation type="submission" date="2018-08" db="EMBL/GenBank/DDBJ databases">
        <authorList>
            <person name="Pathak A."/>
            <person name="Staton O.A."/>
            <person name="Aldaher A.R."/>
            <person name="Baird K.M."/>
            <person name="Borah A."/>
            <person name="Haggard G.E."/>
            <person name="Meesala S."/>
            <person name="Nealy S.L."/>
            <person name="Ramdas R."/>
            <person name="Rocha M."/>
            <person name="Sristi D."/>
            <person name="Thukral S."/>
            <person name="Walls C.E."/>
            <person name="Waqas M."/>
            <person name="Williams M.R."/>
            <person name="Winters A.K."/>
            <person name="Sahawneh K.J."/>
            <person name="Monti D.L."/>
            <person name="Garlena R.A."/>
            <person name="Russell D.A."/>
            <person name="Pope W.H."/>
            <person name="Jacobs-Sera D."/>
            <person name="Hatfull G.F."/>
        </authorList>
    </citation>
    <scope>NUCLEOTIDE SEQUENCE [LARGE SCALE GENOMIC DNA]</scope>
</reference>
<dbReference type="CDD" id="cd00093">
    <property type="entry name" value="HTH_XRE"/>
    <property type="match status" value="1"/>
</dbReference>
<dbReference type="EMBL" id="MH727550">
    <property type="protein sequence ID" value="AYB69457.1"/>
    <property type="molecule type" value="Genomic_DNA"/>
</dbReference>
<dbReference type="Gene3D" id="1.10.260.40">
    <property type="entry name" value="lambda repressor-like DNA-binding domains"/>
    <property type="match status" value="1"/>
</dbReference>
<dbReference type="PROSITE" id="PS50943">
    <property type="entry name" value="HTH_CROC1"/>
    <property type="match status" value="1"/>
</dbReference>
<evidence type="ECO:0000313" key="3">
    <source>
        <dbReference type="Proteomes" id="UP000281572"/>
    </source>
</evidence>
<dbReference type="InterPro" id="IPR010982">
    <property type="entry name" value="Lambda_DNA-bd_dom_sf"/>
</dbReference>
<protein>
    <recommendedName>
        <fullName evidence="1">HTH cro/C1-type domain-containing protein</fullName>
    </recommendedName>
</protein>
<dbReference type="InterPro" id="IPR001387">
    <property type="entry name" value="Cro/C1-type_HTH"/>
</dbReference>
<gene>
    <name evidence="2" type="primary">28</name>
    <name evidence="2" type="ORF">JUICEBOX_28</name>
</gene>
<sequence>MRREEHDKFPRLRRPRRASIIIRPRFPTTIPKESTTMAKLRVSPQRRLGIDLAGSEYELVRQLVAFRRQRGYTQAEVAKRMGVSRTTVSQFENLNGGPTKNHTLLTVKRYAEAVNAYVDHIAVDAGTAAEDGDRTSYAPLRNAVIEHRKVLEDTPHTDAPTSIDSVLTVVGEATFTESSAMKSATVHVSSPFAWASADTSDTFVYSTTRQWANPKDKLVSL</sequence>
<dbReference type="SUPFAM" id="SSF47413">
    <property type="entry name" value="lambda repressor-like DNA-binding domains"/>
    <property type="match status" value="1"/>
</dbReference>
<keyword evidence="3" id="KW-1185">Reference proteome</keyword>